<reference evidence="3" key="1">
    <citation type="journal article" date="2008" name="PLoS Genet.">
        <title>Genomic islands in the pathogenic filamentous fungus Aspergillus fumigatus.</title>
        <authorList>
            <person name="Fedorova N.D."/>
            <person name="Khaldi N."/>
            <person name="Joardar V.S."/>
            <person name="Maiti R."/>
            <person name="Amedeo P."/>
            <person name="Anderson M.J."/>
            <person name="Crabtree J."/>
            <person name="Silva J.C."/>
            <person name="Badger J.H."/>
            <person name="Albarraq A."/>
            <person name="Angiuoli S."/>
            <person name="Bussey H."/>
            <person name="Bowyer P."/>
            <person name="Cotty P.J."/>
            <person name="Dyer P.S."/>
            <person name="Egan A."/>
            <person name="Galens K."/>
            <person name="Fraser-Liggett C.M."/>
            <person name="Haas B.J."/>
            <person name="Inman J.M."/>
            <person name="Kent R."/>
            <person name="Lemieux S."/>
            <person name="Malavazi I."/>
            <person name="Orvis J."/>
            <person name="Roemer T."/>
            <person name="Ronning C.M."/>
            <person name="Sundaram J.P."/>
            <person name="Sutton G."/>
            <person name="Turner G."/>
            <person name="Venter J.C."/>
            <person name="White O.R."/>
            <person name="Whitty B.R."/>
            <person name="Youngman P."/>
            <person name="Wolfe K.H."/>
            <person name="Goldman G.H."/>
            <person name="Wortman J.R."/>
            <person name="Jiang B."/>
            <person name="Denning D.W."/>
            <person name="Nierman W.C."/>
        </authorList>
    </citation>
    <scope>NUCLEOTIDE SEQUENCE [LARGE SCALE GENOMIC DNA]</scope>
    <source>
        <strain evidence="3">ATCC 1020 / DSM 3700 / CBS 544.65 / FGSC A1164 / JCM 1740 / NRRL 181 / WB 181</strain>
    </source>
</reference>
<dbReference type="GeneID" id="4590348"/>
<dbReference type="AlphaFoldDB" id="A1D7W1"/>
<dbReference type="PANTHER" id="PTHR11909">
    <property type="entry name" value="CASEIN KINASE-RELATED"/>
    <property type="match status" value="1"/>
</dbReference>
<dbReference type="STRING" id="331117.A1D7W1"/>
<proteinExistence type="predicted"/>
<dbReference type="SUPFAM" id="SSF56112">
    <property type="entry name" value="Protein kinase-like (PK-like)"/>
    <property type="match status" value="1"/>
</dbReference>
<dbReference type="InterPro" id="IPR050235">
    <property type="entry name" value="CK1_Ser-Thr_kinase"/>
</dbReference>
<dbReference type="InterPro" id="IPR011009">
    <property type="entry name" value="Kinase-like_dom_sf"/>
</dbReference>
<dbReference type="eggNOG" id="KOG1164">
    <property type="taxonomic scope" value="Eukaryota"/>
</dbReference>
<evidence type="ECO:0000259" key="1">
    <source>
        <dbReference type="PROSITE" id="PS50011"/>
    </source>
</evidence>
<dbReference type="VEuPathDB" id="FungiDB:NFIA_069760"/>
<dbReference type="Proteomes" id="UP000006702">
    <property type="component" value="Unassembled WGS sequence"/>
</dbReference>
<organism evidence="2 3">
    <name type="scientific">Neosartorya fischeri (strain ATCC 1020 / DSM 3700 / CBS 544.65 / FGSC A1164 / JCM 1740 / NRRL 181 / WB 181)</name>
    <name type="common">Aspergillus fischerianus</name>
    <dbReference type="NCBI Taxonomy" id="331117"/>
    <lineage>
        <taxon>Eukaryota</taxon>
        <taxon>Fungi</taxon>
        <taxon>Dikarya</taxon>
        <taxon>Ascomycota</taxon>
        <taxon>Pezizomycotina</taxon>
        <taxon>Eurotiomycetes</taxon>
        <taxon>Eurotiomycetidae</taxon>
        <taxon>Eurotiales</taxon>
        <taxon>Aspergillaceae</taxon>
        <taxon>Aspergillus</taxon>
        <taxon>Aspergillus subgen. Fumigati</taxon>
    </lineage>
</organism>
<gene>
    <name evidence="2" type="ORF">NFIA_069760</name>
</gene>
<accession>A1D7W1</accession>
<dbReference type="HOGENOM" id="CLU_1152050_0_0_1"/>
<dbReference type="GO" id="GO:0005524">
    <property type="term" value="F:ATP binding"/>
    <property type="evidence" value="ECO:0007669"/>
    <property type="project" value="InterPro"/>
</dbReference>
<protein>
    <recommendedName>
        <fullName evidence="1">Protein kinase domain-containing protein</fullName>
    </recommendedName>
</protein>
<dbReference type="RefSeq" id="XP_001263702.1">
    <property type="nucleotide sequence ID" value="XM_001263701.1"/>
</dbReference>
<dbReference type="PROSITE" id="PS50011">
    <property type="entry name" value="PROTEIN_KINASE_DOM"/>
    <property type="match status" value="1"/>
</dbReference>
<sequence>MSKLRTIFEPEDLARRLHQTAFKHAFPSAYTVFPAVAHILDLRQPLSSTRDAHTLQAAAGGVGVPLLHWFETIDGKDVMTIDTYGPTLEKVFCQSGRYFSMQSLLLLADQLLARVEFIHSRNIIHGNLNPQSFAFGVPEWQTQQVLLVDFGTEIAPHSTVRDDLQAVGLILSYFYSGAESWEQYQQQRDQETTAPVLTSFLTAVASHKPVDYGILREIFHDAYHDLVLHLEIALDIKVLEQ</sequence>
<feature type="domain" description="Protein kinase" evidence="1">
    <location>
        <begin position="1"/>
        <end position="241"/>
    </location>
</feature>
<dbReference type="GO" id="GO:0004672">
    <property type="term" value="F:protein kinase activity"/>
    <property type="evidence" value="ECO:0007669"/>
    <property type="project" value="InterPro"/>
</dbReference>
<evidence type="ECO:0000313" key="2">
    <source>
        <dbReference type="EMBL" id="EAW21805.1"/>
    </source>
</evidence>
<keyword evidence="3" id="KW-1185">Reference proteome</keyword>
<dbReference type="Gene3D" id="1.10.510.10">
    <property type="entry name" value="Transferase(Phosphotransferase) domain 1"/>
    <property type="match status" value="1"/>
</dbReference>
<dbReference type="InterPro" id="IPR000719">
    <property type="entry name" value="Prot_kinase_dom"/>
</dbReference>
<dbReference type="EMBL" id="DS027690">
    <property type="protein sequence ID" value="EAW21805.1"/>
    <property type="molecule type" value="Genomic_DNA"/>
</dbReference>
<dbReference type="OrthoDB" id="4496730at2759"/>
<name>A1D7W1_NEOFI</name>
<dbReference type="KEGG" id="nfi:NFIA_069760"/>
<evidence type="ECO:0000313" key="3">
    <source>
        <dbReference type="Proteomes" id="UP000006702"/>
    </source>
</evidence>